<dbReference type="SUPFAM" id="SSF53448">
    <property type="entry name" value="Nucleotide-diphospho-sugar transferases"/>
    <property type="match status" value="1"/>
</dbReference>
<proteinExistence type="inferred from homology"/>
<keyword evidence="3" id="KW-1133">Transmembrane helix</keyword>
<dbReference type="PANTHER" id="PTHR46830">
    <property type="entry name" value="TRANSFERASE, PUTATIVE-RELATED"/>
    <property type="match status" value="1"/>
</dbReference>
<keyword evidence="5" id="KW-1185">Reference proteome</keyword>
<evidence type="ECO:0000313" key="4">
    <source>
        <dbReference type="EMBL" id="ODQ68984.1"/>
    </source>
</evidence>
<dbReference type="Proteomes" id="UP000094385">
    <property type="component" value="Unassembled WGS sequence"/>
</dbReference>
<keyword evidence="3" id="KW-0472">Membrane</keyword>
<dbReference type="Pfam" id="PF04488">
    <property type="entry name" value="Gly_transf_sug"/>
    <property type="match status" value="1"/>
</dbReference>
<protein>
    <recommendedName>
        <fullName evidence="6">Glycosyltransferase family 32 protein</fullName>
    </recommendedName>
</protein>
<reference evidence="4 5" key="1">
    <citation type="journal article" date="2016" name="Proc. Natl. Acad. Sci. U.S.A.">
        <title>Comparative genomics of biotechnologically important yeasts.</title>
        <authorList>
            <person name="Riley R."/>
            <person name="Haridas S."/>
            <person name="Wolfe K.H."/>
            <person name="Lopes M.R."/>
            <person name="Hittinger C.T."/>
            <person name="Goeker M."/>
            <person name="Salamov A.A."/>
            <person name="Wisecaver J.H."/>
            <person name="Long T.M."/>
            <person name="Calvey C.H."/>
            <person name="Aerts A.L."/>
            <person name="Barry K.W."/>
            <person name="Choi C."/>
            <person name="Clum A."/>
            <person name="Coughlan A.Y."/>
            <person name="Deshpande S."/>
            <person name="Douglass A.P."/>
            <person name="Hanson S.J."/>
            <person name="Klenk H.-P."/>
            <person name="LaButti K.M."/>
            <person name="Lapidus A."/>
            <person name="Lindquist E.A."/>
            <person name="Lipzen A.M."/>
            <person name="Meier-Kolthoff J.P."/>
            <person name="Ohm R.A."/>
            <person name="Otillar R.P."/>
            <person name="Pangilinan J.L."/>
            <person name="Peng Y."/>
            <person name="Rokas A."/>
            <person name="Rosa C.A."/>
            <person name="Scheuner C."/>
            <person name="Sibirny A.A."/>
            <person name="Slot J.C."/>
            <person name="Stielow J.B."/>
            <person name="Sun H."/>
            <person name="Kurtzman C.P."/>
            <person name="Blackwell M."/>
            <person name="Grigoriev I.V."/>
            <person name="Jeffries T.W."/>
        </authorList>
    </citation>
    <scope>NUCLEOTIDE SEQUENCE [LARGE SCALE GENOMIC DNA]</scope>
    <source>
        <strain evidence="4 5">NRRL Y-11557</strain>
    </source>
</reference>
<dbReference type="InterPro" id="IPR029044">
    <property type="entry name" value="Nucleotide-diphossugar_trans"/>
</dbReference>
<evidence type="ECO:0008006" key="6">
    <source>
        <dbReference type="Google" id="ProtNLM"/>
    </source>
</evidence>
<feature type="compositionally biased region" description="Basic and acidic residues" evidence="2">
    <location>
        <begin position="767"/>
        <end position="783"/>
    </location>
</feature>
<evidence type="ECO:0000313" key="5">
    <source>
        <dbReference type="Proteomes" id="UP000094385"/>
    </source>
</evidence>
<keyword evidence="3" id="KW-0812">Transmembrane</keyword>
<accession>A0A1E3PUN2</accession>
<gene>
    <name evidence="4" type="ORF">LIPSTDRAFT_30986</name>
</gene>
<dbReference type="Gene3D" id="3.90.550.20">
    <property type="match status" value="1"/>
</dbReference>
<evidence type="ECO:0000256" key="1">
    <source>
        <dbReference type="ARBA" id="ARBA00009003"/>
    </source>
</evidence>
<comment type="similarity">
    <text evidence="1">Belongs to the glycosyltransferase 32 family.</text>
</comment>
<feature type="region of interest" description="Disordered" evidence="2">
    <location>
        <begin position="267"/>
        <end position="287"/>
    </location>
</feature>
<feature type="compositionally biased region" description="Polar residues" evidence="2">
    <location>
        <begin position="268"/>
        <end position="277"/>
    </location>
</feature>
<dbReference type="Gene3D" id="3.90.550.50">
    <property type="match status" value="1"/>
</dbReference>
<evidence type="ECO:0000256" key="3">
    <source>
        <dbReference type="SAM" id="Phobius"/>
    </source>
</evidence>
<name>A0A1E3PUN2_LIPST</name>
<dbReference type="AlphaFoldDB" id="A0A1E3PUN2"/>
<organism evidence="4 5">
    <name type="scientific">Lipomyces starkeyi NRRL Y-11557</name>
    <dbReference type="NCBI Taxonomy" id="675824"/>
    <lineage>
        <taxon>Eukaryota</taxon>
        <taxon>Fungi</taxon>
        <taxon>Dikarya</taxon>
        <taxon>Ascomycota</taxon>
        <taxon>Saccharomycotina</taxon>
        <taxon>Lipomycetes</taxon>
        <taxon>Lipomycetales</taxon>
        <taxon>Lipomycetaceae</taxon>
        <taxon>Lipomyces</taxon>
    </lineage>
</organism>
<dbReference type="PANTHER" id="PTHR46830:SF2">
    <property type="entry name" value="ALPHA-1,4-N-ACETYLGLUCOSAMINYLTRANSFERASE"/>
    <property type="match status" value="1"/>
</dbReference>
<dbReference type="OrthoDB" id="414175at2759"/>
<dbReference type="GO" id="GO:1901135">
    <property type="term" value="P:carbohydrate derivative metabolic process"/>
    <property type="evidence" value="ECO:0007669"/>
    <property type="project" value="UniProtKB-ARBA"/>
</dbReference>
<dbReference type="STRING" id="675824.A0A1E3PUN2"/>
<evidence type="ECO:0000256" key="2">
    <source>
        <dbReference type="SAM" id="MobiDB-lite"/>
    </source>
</evidence>
<dbReference type="EMBL" id="KV454306">
    <property type="protein sequence ID" value="ODQ68984.1"/>
    <property type="molecule type" value="Genomic_DNA"/>
</dbReference>
<feature type="region of interest" description="Disordered" evidence="2">
    <location>
        <begin position="761"/>
        <end position="788"/>
    </location>
</feature>
<feature type="transmembrane region" description="Helical" evidence="3">
    <location>
        <begin position="9"/>
        <end position="29"/>
    </location>
</feature>
<dbReference type="InterPro" id="IPR007577">
    <property type="entry name" value="GlycoTrfase_DXD_sugar-bd_CS"/>
</dbReference>
<sequence length="862" mass="98828">MWPKTRRSVIAIIAFGLPTLFVTLSFLYINTDLISSLATRIQPWPGGGRRLTIPNIVHYVHLMSEPQGKIRFELKHFISIYSASLYFSPDVIYIHTDATDYEVERAKSSDEASDKWSRLILDLPQVVVHHVTAPDYADNGQKIRNLENKSDFVRAKVVYELGGIYLDWDVHPLRDFKPLREAGFANVVGLQKDDLVNSGCYMAIKESEMMRLWFEYEHIVYDGGWITHAVILLTDLSRTLAMIPNEVLILERYALAPSSWERDDAQSLFGSHSNGQAPRSGAADPHRPALTTADAEMLWEAARVSSREKWEKDYSSSYALHAFKNIDSDHPLQDFDKITLQYVLSRQSNFARAVYPAVQHAIEAVPRKLVAIFVPISIVGLIGTIIYRWTSSIRNVDIQSIKNSLPYVAYDKPVCEESKSLEFAVETFNSTYTHGHGIYANGYETTYVPGTEDVFLMIKTGASVLWQRFPIHIATTLPQLPHFAIYSDAPDVVAGIPVIDILNQTRQITMESPQYETYRQQRALLSEHANIELWEAGIKGAWNLDKYKNVPMVAHGYRTFPNAKWYIFMDADTYILWPNMMRWLSSINHEDLLYMGSVTYENRNSPFVHGGSGVVMSGALVRSTFGKEPELGSAYEVYAKNRCCGDGVLAHAFKDRGVLPVLSRDNYPYVSWRFQGGFCCEDQADVPANVRHNKQNWCEEITTFHHVTPHDIAQLYEFEQKFPREQPILFKDVYHEFVMPYLQDGRRDNWDNFADIREYPQSLNPKQVERDDEWRKQHPKDSKPPIPNYDSYENCSTLCQEWDELGKKQLDGDKAFSSCWFLERIRKIRNSSGCDPVDAVPEEGAFFQQQAEEASKKNYRGV</sequence>